<proteinExistence type="predicted"/>
<sequence>MVNREHAQEVNDRGAALRLIRDELQVMAQMRNGCTLKDVVQAWSNNASDCQKEKCVNVEFYRAEMARWVFEDEKLCTAVAMSMEYHAS</sequence>
<keyword evidence="2" id="KW-1185">Reference proteome</keyword>
<dbReference type="Proteomes" id="UP001216150">
    <property type="component" value="Unassembled WGS sequence"/>
</dbReference>
<evidence type="ECO:0000313" key="2">
    <source>
        <dbReference type="Proteomes" id="UP001216150"/>
    </source>
</evidence>
<accession>A0AAD6DA72</accession>
<organism evidence="1 2">
    <name type="scientific">Penicillium hetheringtonii</name>
    <dbReference type="NCBI Taxonomy" id="911720"/>
    <lineage>
        <taxon>Eukaryota</taxon>
        <taxon>Fungi</taxon>
        <taxon>Dikarya</taxon>
        <taxon>Ascomycota</taxon>
        <taxon>Pezizomycotina</taxon>
        <taxon>Eurotiomycetes</taxon>
        <taxon>Eurotiomycetidae</taxon>
        <taxon>Eurotiales</taxon>
        <taxon>Aspergillaceae</taxon>
        <taxon>Penicillium</taxon>
    </lineage>
</organism>
<reference evidence="1 2" key="1">
    <citation type="journal article" date="2023" name="IMA Fungus">
        <title>Comparative genomic study of the Penicillium genus elucidates a diverse pangenome and 15 lateral gene transfer events.</title>
        <authorList>
            <person name="Petersen C."/>
            <person name="Sorensen T."/>
            <person name="Nielsen M.R."/>
            <person name="Sondergaard T.E."/>
            <person name="Sorensen J.L."/>
            <person name="Fitzpatrick D.A."/>
            <person name="Frisvad J.C."/>
            <person name="Nielsen K.L."/>
        </authorList>
    </citation>
    <scope>NUCLEOTIDE SEQUENCE [LARGE SCALE GENOMIC DNA]</scope>
    <source>
        <strain evidence="1 2">IBT 29057</strain>
    </source>
</reference>
<name>A0AAD6DA72_9EURO</name>
<comment type="caution">
    <text evidence="1">The sequence shown here is derived from an EMBL/GenBank/DDBJ whole genome shotgun (WGS) entry which is preliminary data.</text>
</comment>
<dbReference type="AlphaFoldDB" id="A0AAD6DA72"/>
<evidence type="ECO:0000313" key="1">
    <source>
        <dbReference type="EMBL" id="KAJ5569082.1"/>
    </source>
</evidence>
<gene>
    <name evidence="1" type="ORF">N7450_011568</name>
</gene>
<protein>
    <submittedName>
        <fullName evidence="1">Uncharacterized protein</fullName>
    </submittedName>
</protein>
<dbReference type="EMBL" id="JAQJAC010000010">
    <property type="protein sequence ID" value="KAJ5569082.1"/>
    <property type="molecule type" value="Genomic_DNA"/>
</dbReference>